<dbReference type="OrthoDB" id="9802805at2"/>
<evidence type="ECO:0000256" key="2">
    <source>
        <dbReference type="ARBA" id="ARBA00001946"/>
    </source>
</evidence>
<dbReference type="InterPro" id="IPR015797">
    <property type="entry name" value="NUDIX_hydrolase-like_dom_sf"/>
</dbReference>
<comment type="cofactor">
    <cofactor evidence="2">
        <name>Mg(2+)</name>
        <dbReference type="ChEBI" id="CHEBI:18420"/>
    </cofactor>
</comment>
<keyword evidence="3" id="KW-0479">Metal-binding</keyword>
<comment type="cofactor">
    <cofactor evidence="1">
        <name>Mn(2+)</name>
        <dbReference type="ChEBI" id="CHEBI:29035"/>
    </cofactor>
</comment>
<evidence type="ECO:0000256" key="1">
    <source>
        <dbReference type="ARBA" id="ARBA00001936"/>
    </source>
</evidence>
<keyword evidence="4" id="KW-0378">Hydrolase</keyword>
<evidence type="ECO:0000313" key="10">
    <source>
        <dbReference type="Proteomes" id="UP000234951"/>
    </source>
</evidence>
<dbReference type="Gene3D" id="3.90.79.10">
    <property type="entry name" value="Nucleoside Triphosphate Pyrophosphohydrolase"/>
    <property type="match status" value="1"/>
</dbReference>
<dbReference type="EMBL" id="PGVD01000067">
    <property type="protein sequence ID" value="PLR91224.1"/>
    <property type="molecule type" value="Genomic_DNA"/>
</dbReference>
<protein>
    <submittedName>
        <fullName evidence="8">Coenzyme A pyrophosphatase</fullName>
    </submittedName>
</protein>
<reference evidence="9 11" key="2">
    <citation type="submission" date="2017-12" db="EMBL/GenBank/DDBJ databases">
        <title>Comparative Functional Genomics of Dry Heat Resistant strains isolated from the Viking Spacecraft.</title>
        <authorList>
            <person name="Seuylemezian A."/>
            <person name="Cooper K."/>
            <person name="Vaishampayan P."/>
        </authorList>
    </citation>
    <scope>NUCLEOTIDE SEQUENCE [LARGE SCALE GENOMIC DNA]</scope>
    <source>
        <strain evidence="9 11">ATCC 29669</strain>
    </source>
</reference>
<dbReference type="InterPro" id="IPR045121">
    <property type="entry name" value="CoAse"/>
</dbReference>
<keyword evidence="5" id="KW-0460">Magnesium</keyword>
<evidence type="ECO:0000256" key="4">
    <source>
        <dbReference type="ARBA" id="ARBA00022801"/>
    </source>
</evidence>
<dbReference type="PANTHER" id="PTHR12992:SF11">
    <property type="entry name" value="MITOCHONDRIAL COENZYME A DIPHOSPHATASE NUDT8"/>
    <property type="match status" value="1"/>
</dbReference>
<dbReference type="RefSeq" id="WP_101578550.1">
    <property type="nucleotide sequence ID" value="NZ_PGVA01000043.1"/>
</dbReference>
<sequence>MELERLIGMLKDRTPVILGSDQFIKYSILLPLIHHDGEIRVLFEVRAHTLRRQPGEICFPGGKIDQEDRDEQHSAIRETSEELGISESTIANVFPLDYMVSAFGTIIYPYVGVIEDYQAIKPNPAEVAEIFTVPLSFFKRTNPEKYKINFQIQPEENFPFDSIQGGEKYNWQTRQLEEYFYRYEGKVIWGLTARVLSHFLEIISEK</sequence>
<evidence type="ECO:0000256" key="5">
    <source>
        <dbReference type="ARBA" id="ARBA00022842"/>
    </source>
</evidence>
<evidence type="ECO:0000259" key="7">
    <source>
        <dbReference type="PROSITE" id="PS51462"/>
    </source>
</evidence>
<keyword evidence="6" id="KW-0464">Manganese</keyword>
<dbReference type="SUPFAM" id="SSF55811">
    <property type="entry name" value="Nudix"/>
    <property type="match status" value="1"/>
</dbReference>
<feature type="domain" description="Nudix hydrolase" evidence="7">
    <location>
        <begin position="23"/>
        <end position="156"/>
    </location>
</feature>
<evidence type="ECO:0000256" key="3">
    <source>
        <dbReference type="ARBA" id="ARBA00022723"/>
    </source>
</evidence>
<dbReference type="GO" id="GO:0046872">
    <property type="term" value="F:metal ion binding"/>
    <property type="evidence" value="ECO:0007669"/>
    <property type="project" value="UniProtKB-KW"/>
</dbReference>
<proteinExistence type="predicted"/>
<evidence type="ECO:0000313" key="9">
    <source>
        <dbReference type="EMBL" id="PLR91224.1"/>
    </source>
</evidence>
<reference evidence="8 10" key="1">
    <citation type="submission" date="2017-11" db="EMBL/GenBank/DDBJ databases">
        <title>Comparitive Functional Genomics of Dry Heat Resistant strains isolated from the Viking Spacecraft.</title>
        <authorList>
            <person name="Seuylemezian A."/>
            <person name="Cooper K."/>
            <person name="Vaishampayan P."/>
        </authorList>
    </citation>
    <scope>NUCLEOTIDE SEQUENCE [LARGE SCALE GENOMIC DNA]</scope>
    <source>
        <strain evidence="8 10">M4.6</strain>
    </source>
</reference>
<accession>A0A2N5GIT4</accession>
<dbReference type="Pfam" id="PF00293">
    <property type="entry name" value="NUDIX"/>
    <property type="match status" value="1"/>
</dbReference>
<organism evidence="8 10">
    <name type="scientific">Bacillus canaveralius</name>
    <dbReference type="NCBI Taxonomy" id="1403243"/>
    <lineage>
        <taxon>Bacteria</taxon>
        <taxon>Bacillati</taxon>
        <taxon>Bacillota</taxon>
        <taxon>Bacilli</taxon>
        <taxon>Bacillales</taxon>
        <taxon>Bacillaceae</taxon>
        <taxon>Bacillus</taxon>
    </lineage>
</organism>
<gene>
    <name evidence="8" type="ORF">CU635_16705</name>
    <name evidence="9" type="ORF">CVD25_19590</name>
</gene>
<evidence type="ECO:0000313" key="8">
    <source>
        <dbReference type="EMBL" id="PLR80936.1"/>
    </source>
</evidence>
<evidence type="ECO:0000313" key="11">
    <source>
        <dbReference type="Proteomes" id="UP000235114"/>
    </source>
</evidence>
<dbReference type="PROSITE" id="PS51462">
    <property type="entry name" value="NUDIX"/>
    <property type="match status" value="1"/>
</dbReference>
<dbReference type="AlphaFoldDB" id="A0A2N5GIT4"/>
<dbReference type="Proteomes" id="UP000235114">
    <property type="component" value="Unassembled WGS sequence"/>
</dbReference>
<keyword evidence="11" id="KW-1185">Reference proteome</keyword>
<dbReference type="EMBL" id="PGVA01000043">
    <property type="protein sequence ID" value="PLR80936.1"/>
    <property type="molecule type" value="Genomic_DNA"/>
</dbReference>
<evidence type="ECO:0000256" key="6">
    <source>
        <dbReference type="ARBA" id="ARBA00023211"/>
    </source>
</evidence>
<name>A0A2N5GIT4_9BACI</name>
<comment type="caution">
    <text evidence="8">The sequence shown here is derived from an EMBL/GenBank/DDBJ whole genome shotgun (WGS) entry which is preliminary data.</text>
</comment>
<dbReference type="CDD" id="cd03426">
    <property type="entry name" value="NUDIX_CoAse_Nudt7"/>
    <property type="match status" value="1"/>
</dbReference>
<dbReference type="GO" id="GO:0010945">
    <property type="term" value="F:coenzyme A diphosphatase activity"/>
    <property type="evidence" value="ECO:0007669"/>
    <property type="project" value="InterPro"/>
</dbReference>
<dbReference type="InterPro" id="IPR000086">
    <property type="entry name" value="NUDIX_hydrolase_dom"/>
</dbReference>
<dbReference type="Proteomes" id="UP000234951">
    <property type="component" value="Unassembled WGS sequence"/>
</dbReference>
<dbReference type="PANTHER" id="PTHR12992">
    <property type="entry name" value="NUDIX HYDROLASE"/>
    <property type="match status" value="1"/>
</dbReference>